<dbReference type="Gene3D" id="1.25.40.10">
    <property type="entry name" value="Tetratricopeptide repeat domain"/>
    <property type="match status" value="1"/>
</dbReference>
<dbReference type="GeneID" id="97179106"/>
<gene>
    <name evidence="1" type="ORF">NCTC11343_00426</name>
</gene>
<dbReference type="RefSeq" id="WP_088160377.1">
    <property type="nucleotide sequence ID" value="NZ_CP069793.1"/>
</dbReference>
<evidence type="ECO:0000313" key="1">
    <source>
        <dbReference type="EMBL" id="SPZ83906.1"/>
    </source>
</evidence>
<dbReference type="Pfam" id="PF13181">
    <property type="entry name" value="TPR_8"/>
    <property type="match status" value="1"/>
</dbReference>
<name>A0A2X2IXA3_SPHMU</name>
<dbReference type="EMBL" id="UAUU01000002">
    <property type="protein sequence ID" value="SPZ83906.1"/>
    <property type="molecule type" value="Genomic_DNA"/>
</dbReference>
<dbReference type="InterPro" id="IPR011990">
    <property type="entry name" value="TPR-like_helical_dom_sf"/>
</dbReference>
<evidence type="ECO:0000313" key="2">
    <source>
        <dbReference type="Proteomes" id="UP000251241"/>
    </source>
</evidence>
<dbReference type="SMART" id="SM00028">
    <property type="entry name" value="TPR"/>
    <property type="match status" value="3"/>
</dbReference>
<dbReference type="PROSITE" id="PS50005">
    <property type="entry name" value="TPR"/>
    <property type="match status" value="1"/>
</dbReference>
<dbReference type="AlphaFoldDB" id="A0A2X2IXA3"/>
<reference evidence="1 2" key="1">
    <citation type="submission" date="2018-06" db="EMBL/GenBank/DDBJ databases">
        <authorList>
            <consortium name="Pathogen Informatics"/>
            <person name="Doyle S."/>
        </authorList>
    </citation>
    <scope>NUCLEOTIDE SEQUENCE [LARGE SCALE GENOMIC DNA]</scope>
    <source>
        <strain evidence="1 2">NCTC11343</strain>
    </source>
</reference>
<dbReference type="InterPro" id="IPR019734">
    <property type="entry name" value="TPR_rpt"/>
</dbReference>
<sequence length="141" mass="16391">MDDQTLDRIDQLSEEGNIQCDEGNYQSAIRVWTEALDLVPSPQHVHAESLWLEASIGDAFFLLDDFDNALSHFEKAKQNIIENAYENPFIMLRLGQCYLEDNNSESAQEYLLRAYMMEGRDIFEDESPKYLKFLDDNIDLD</sequence>
<protein>
    <submittedName>
        <fullName evidence="1">Tetratricopeptide repeat</fullName>
    </submittedName>
</protein>
<dbReference type="Proteomes" id="UP000251241">
    <property type="component" value="Unassembled WGS sequence"/>
</dbReference>
<proteinExistence type="predicted"/>
<organism evidence="1 2">
    <name type="scientific">Sphingobacterium multivorum</name>
    <dbReference type="NCBI Taxonomy" id="28454"/>
    <lineage>
        <taxon>Bacteria</taxon>
        <taxon>Pseudomonadati</taxon>
        <taxon>Bacteroidota</taxon>
        <taxon>Sphingobacteriia</taxon>
        <taxon>Sphingobacteriales</taxon>
        <taxon>Sphingobacteriaceae</taxon>
        <taxon>Sphingobacterium</taxon>
    </lineage>
</organism>
<dbReference type="SUPFAM" id="SSF48452">
    <property type="entry name" value="TPR-like"/>
    <property type="match status" value="1"/>
</dbReference>
<accession>A0A2X2IXA3</accession>